<dbReference type="Proteomes" id="UP000324233">
    <property type="component" value="Chromosome"/>
</dbReference>
<dbReference type="SUPFAM" id="SSF52980">
    <property type="entry name" value="Restriction endonuclease-like"/>
    <property type="match status" value="1"/>
</dbReference>
<evidence type="ECO:0000259" key="1">
    <source>
        <dbReference type="Pfam" id="PF05685"/>
    </source>
</evidence>
<dbReference type="InterPro" id="IPR008538">
    <property type="entry name" value="Uma2"/>
</dbReference>
<dbReference type="OrthoDB" id="1807117at2"/>
<dbReference type="InterPro" id="IPR012296">
    <property type="entry name" value="Nuclease_put_TT1808"/>
</dbReference>
<keyword evidence="3" id="KW-1185">Reference proteome</keyword>
<evidence type="ECO:0000313" key="2">
    <source>
        <dbReference type="EMBL" id="QEH33786.1"/>
    </source>
</evidence>
<feature type="domain" description="Putative restriction endonuclease" evidence="1">
    <location>
        <begin position="57"/>
        <end position="213"/>
    </location>
</feature>
<dbReference type="InterPro" id="IPR011335">
    <property type="entry name" value="Restrct_endonuc-II-like"/>
</dbReference>
<accession>A0A5B9VZE4</accession>
<evidence type="ECO:0000313" key="3">
    <source>
        <dbReference type="Proteomes" id="UP000324233"/>
    </source>
</evidence>
<proteinExistence type="predicted"/>
<dbReference type="Pfam" id="PF05685">
    <property type="entry name" value="Uma2"/>
    <property type="match status" value="1"/>
</dbReference>
<gene>
    <name evidence="2" type="ORF">OJF2_23150</name>
</gene>
<dbReference type="AlphaFoldDB" id="A0A5B9VZE4"/>
<dbReference type="EMBL" id="CP042997">
    <property type="protein sequence ID" value="QEH33786.1"/>
    <property type="molecule type" value="Genomic_DNA"/>
</dbReference>
<dbReference type="CDD" id="cd06260">
    <property type="entry name" value="DUF820-like"/>
    <property type="match status" value="1"/>
</dbReference>
<dbReference type="KEGG" id="agv:OJF2_23150"/>
<reference evidence="2 3" key="1">
    <citation type="submission" date="2019-08" db="EMBL/GenBank/DDBJ databases">
        <title>Deep-cultivation of Planctomycetes and their phenomic and genomic characterization uncovers novel biology.</title>
        <authorList>
            <person name="Wiegand S."/>
            <person name="Jogler M."/>
            <person name="Boedeker C."/>
            <person name="Pinto D."/>
            <person name="Vollmers J."/>
            <person name="Rivas-Marin E."/>
            <person name="Kohn T."/>
            <person name="Peeters S.H."/>
            <person name="Heuer A."/>
            <person name="Rast P."/>
            <person name="Oberbeckmann S."/>
            <person name="Bunk B."/>
            <person name="Jeske O."/>
            <person name="Meyerdierks A."/>
            <person name="Storesund J.E."/>
            <person name="Kallscheuer N."/>
            <person name="Luecker S."/>
            <person name="Lage O.M."/>
            <person name="Pohl T."/>
            <person name="Merkel B.J."/>
            <person name="Hornburger P."/>
            <person name="Mueller R.-W."/>
            <person name="Bruemmer F."/>
            <person name="Labrenz M."/>
            <person name="Spormann A.M."/>
            <person name="Op den Camp H."/>
            <person name="Overmann J."/>
            <person name="Amann R."/>
            <person name="Jetten M.S.M."/>
            <person name="Mascher T."/>
            <person name="Medema M.H."/>
            <person name="Devos D.P."/>
            <person name="Kaster A.-K."/>
            <person name="Ovreas L."/>
            <person name="Rohde M."/>
            <person name="Galperin M.Y."/>
            <person name="Jogler C."/>
        </authorList>
    </citation>
    <scope>NUCLEOTIDE SEQUENCE [LARGE SCALE GENOMIC DNA]</scope>
    <source>
        <strain evidence="2 3">OJF2</strain>
    </source>
</reference>
<dbReference type="Gene3D" id="3.90.1570.10">
    <property type="entry name" value="tt1808, chain A"/>
    <property type="match status" value="1"/>
</dbReference>
<name>A0A5B9VZE4_9BACT</name>
<protein>
    <recommendedName>
        <fullName evidence="1">Putative restriction endonuclease domain-containing protein</fullName>
    </recommendedName>
</protein>
<sequence>MSTAAAEPAPASPEIERTPSLQEVIGGLGDIPLSRILARPAPGTATEADLLAANQGKTRICELVDGVLVEKGMGIRESLLASAIIALLRAYVVPRKLGLVTGEAGTMKLFPGLIRVPDVAFLPGERLPGGRVPSEPIPSVVPELAIEVLSESNTRAEMRRKRQDYFRSGVNSVWEVDPRTRTVAVYEQADHPVQVHQQDETIEGRGTLLGFRLLLADLFAELDQTF</sequence>
<dbReference type="PANTHER" id="PTHR34107">
    <property type="entry name" value="SLL0198 PROTEIN-RELATED"/>
    <property type="match status" value="1"/>
</dbReference>
<dbReference type="PANTHER" id="PTHR34107:SF1">
    <property type="entry name" value="SLL0198 PROTEIN"/>
    <property type="match status" value="1"/>
</dbReference>
<dbReference type="RefSeq" id="WP_148593792.1">
    <property type="nucleotide sequence ID" value="NZ_CP042997.1"/>
</dbReference>
<organism evidence="2 3">
    <name type="scientific">Aquisphaera giovannonii</name>
    <dbReference type="NCBI Taxonomy" id="406548"/>
    <lineage>
        <taxon>Bacteria</taxon>
        <taxon>Pseudomonadati</taxon>
        <taxon>Planctomycetota</taxon>
        <taxon>Planctomycetia</taxon>
        <taxon>Isosphaerales</taxon>
        <taxon>Isosphaeraceae</taxon>
        <taxon>Aquisphaera</taxon>
    </lineage>
</organism>